<name>A0A131YTI7_RHIAP</name>
<keyword evidence="2" id="KW-0732">Signal</keyword>
<reference evidence="3" key="1">
    <citation type="journal article" date="2016" name="Ticks Tick Borne Dis.">
        <title>De novo assembly and annotation of the salivary gland transcriptome of Rhipicephalus appendiculatus male and female ticks during blood feeding.</title>
        <authorList>
            <person name="de Castro M.H."/>
            <person name="de Klerk D."/>
            <person name="Pienaar R."/>
            <person name="Latif A.A."/>
            <person name="Rees D.J."/>
            <person name="Mans B.J."/>
        </authorList>
    </citation>
    <scope>NUCLEOTIDE SEQUENCE</scope>
    <source>
        <tissue evidence="3">Salivary glands</tissue>
    </source>
</reference>
<sequence>MAKGNSLSSAILLVAVISFIVDNEIPSSTLANPMPPRPMWGSGSGGHANQQRAMADAYRRQVQQLQQLREAQDRRIREEQQRRQAELRRQAQQKRQS</sequence>
<evidence type="ECO:0000313" key="3">
    <source>
        <dbReference type="EMBL" id="JAP81800.1"/>
    </source>
</evidence>
<proteinExistence type="predicted"/>
<organism evidence="3">
    <name type="scientific">Rhipicephalus appendiculatus</name>
    <name type="common">Brown ear tick</name>
    <dbReference type="NCBI Taxonomy" id="34631"/>
    <lineage>
        <taxon>Eukaryota</taxon>
        <taxon>Metazoa</taxon>
        <taxon>Ecdysozoa</taxon>
        <taxon>Arthropoda</taxon>
        <taxon>Chelicerata</taxon>
        <taxon>Arachnida</taxon>
        <taxon>Acari</taxon>
        <taxon>Parasitiformes</taxon>
        <taxon>Ixodida</taxon>
        <taxon>Ixodoidea</taxon>
        <taxon>Ixodidae</taxon>
        <taxon>Rhipicephalinae</taxon>
        <taxon>Rhipicephalus</taxon>
        <taxon>Rhipicephalus</taxon>
    </lineage>
</organism>
<evidence type="ECO:0000256" key="1">
    <source>
        <dbReference type="SAM" id="MobiDB-lite"/>
    </source>
</evidence>
<feature type="compositionally biased region" description="Low complexity" evidence="1">
    <location>
        <begin position="60"/>
        <end position="69"/>
    </location>
</feature>
<evidence type="ECO:0000256" key="2">
    <source>
        <dbReference type="SAM" id="SignalP"/>
    </source>
</evidence>
<feature type="compositionally biased region" description="Basic and acidic residues" evidence="1">
    <location>
        <begin position="70"/>
        <end position="89"/>
    </location>
</feature>
<feature type="region of interest" description="Disordered" evidence="1">
    <location>
        <begin position="29"/>
        <end position="97"/>
    </location>
</feature>
<accession>A0A131YTI7</accession>
<dbReference type="EMBL" id="GEDV01006757">
    <property type="protein sequence ID" value="JAP81800.1"/>
    <property type="molecule type" value="Transcribed_RNA"/>
</dbReference>
<protein>
    <submittedName>
        <fullName evidence="3">Uncharacterized protein</fullName>
    </submittedName>
</protein>
<dbReference type="AlphaFoldDB" id="A0A131YTI7"/>
<feature type="signal peptide" evidence="2">
    <location>
        <begin position="1"/>
        <end position="31"/>
    </location>
</feature>
<feature type="chain" id="PRO_5007286079" evidence="2">
    <location>
        <begin position="32"/>
        <end position="97"/>
    </location>
</feature>